<reference evidence="2" key="1">
    <citation type="journal article" date="2019" name="Int. J. Syst. Evol. Microbiol.">
        <title>The Global Catalogue of Microorganisms (GCM) 10K type strain sequencing project: providing services to taxonomists for standard genome sequencing and annotation.</title>
        <authorList>
            <consortium name="The Broad Institute Genomics Platform"/>
            <consortium name="The Broad Institute Genome Sequencing Center for Infectious Disease"/>
            <person name="Wu L."/>
            <person name="Ma J."/>
        </authorList>
    </citation>
    <scope>NUCLEOTIDE SEQUENCE [LARGE SCALE GENOMIC DNA]</scope>
    <source>
        <strain evidence="2">WYCCWR 13023</strain>
    </source>
</reference>
<sequence length="2476" mass="275671">MPTNTITAVPIPAPRYYPRLSEVITVNDLPEFLSFVEDGLNSIFDKIHYKNLQYSKGYRGDSAFYSLDIVTSSPLALPLPFDLKLVLNPDLKDGDQSISSFPITLEYQWEILAFLKTFSSSNFSFSIKDFYSVGLQVFRISEEQVIAHMMNMFVEAQEGKTKYEQLLTDINTFDEVTNDPTYQELKFPANVEQSIQSVIDVINANPLITKSIPLLLFGTYIARDGFSANEIKQKLQDFYNIVAPDGIEAHIKRIITPKAKATLELSAGIEFPHSILKPVQQDGSAFHDPTTKSTFVFAQAQLYADTEAGIGYQAELGGSLTPPNAMIGNTGLMLELDTLKVDLSKKTNIPEADADGRPNDFVGVYARAASVTLPSKWFHDEAEDPSNPQTLKIGASDLLVGSGGLSGNIYLESVPAPKGGSFNYFNDKFDFYYPIIMFEKDEVSGVANEKEIADYPALLVYLQKLYTAKLPYAFKFPLALKTKSGLQSSVINANTDYSFDNAMDYQAFLLELEDNTLWKTIGSPKKGFKVGFNKFDITFRQNKVVNSNIKGALEIPKLKEKNGNPLKVGLEGHIADDGDFNLTASFNKENKPKANLFDLVNLDFNSFELGKQDDAYYLGTSCAVSFPEGTLMGNLLKGKGFEVEKLRVYSDGNIEVEGGSIPIPISLSVNLGPVQMAVTNINFGSTQINGRKFNFWGFDGAISINPLGVDARGEGVKYYYPTDGGKDSFIRIQTIEVDLIIPGTATEASAMAIIHGMITLPEPGKSKEFVGEVGLKLPKAKISGSVGMRFMPKYPAFLIDASIELPVPIPLGFLAINAFRGLLGFRYVATKEAAGLTKDNSWYDFYKHPKPGINIKKFSGPPDSMQYDAPFSIGAGATFGTVADGGHVLSLRAMLLLSLPTLFYIEAGLNVISSRLGLIENDPSNPPFFAMVAFGDDSLELAAGADFSIPKDSGQIFKLHALLEAGFFFKNQKPWYVNLGSKKDPITAEVLTLFTAKSFIMISAQGIEAGARLDFKLQQSFGPAKVKLWAYLELGGKISFKRPQMGGYITAGGGIQIKLWIINVEIALDTIFSVESFKPFLIYAKLELSVRLKIGFIKVRKNFTVELQWDINRVVDRTPYSPLPKGTVGDGEDNRTLENVKGVHMLTNQAFALDYFKSAGEKGYKPNQFDSNGMPKAELITNIIPLDTYIDIKMAKGLLPNPELIQKVGGYTADAKNYTDMMPPIDNNPKTSQKPRRVKHEYGIKSINLKSWNGSNWVDYHPFEAVVKDGERSDALKKLPWAQWQKAIDQYDSIRVLATDPFSFLSAGEPGWHVPEQLGITPSRLFCASAQIEKQHTDFLNKQIGQRYYVPMQYEADKINGLFFKLNGELPEITGNYQIEGGDFMSITADRNPHGYSKSLSFKNENELEIIFPESAIDPVLQLTTQAKEVKILAYTAAFKDGDKLVSYVPIRFSKTSSGTFSNEQSYTKAEFSTAITLFSEEVEDQKIKIDKIVISPVSAKAKRIKEIRNKIAALFDATYGDLAGETEITLTDPAKIAEYNSHMTELNNLKVEAGNDNVNSGGNPNALTFTHYYGYNGRTLYDFDQVIKFNDSFVITFHPKGDAKTTILLQVDADGSIIRERLINGIVTSVQVVNGNLLVTQALNAEQCKGIGEAIIDLDFIVGCSSPIAATAIVEMDEELNPTSGTYYQNTYSLGFNKVLPLANNDLLWVNTLSNETQISWIKGDDRSVVYHSKINGETIKVLKQNDTEFTLITKDKKIIRLNINNTAKVFSVIDTKVLSDTEIVGISDAISVNNKTWVSVKLSNNKFGLVQINGNTINLLKNDTFFESAIYFSNNALTDNSIVSYNKHYQFVFGETLELKRLIKRESEIKDASIIKVQNEPSVNEIVMLSSKTNEKGVYFSLFSDAFDNCSLYPASNVSVTSSTTALTNGSTSLIPLSTITGLAFRRSLRNSKIIITDAIICSSIESAEDPELDYTTYIQSVEWLSKEDYYHNKTILDIPAVAEQFKAMKDAVQTTVQPIWRPNTTYCLDFTLTDTVDDNKKKPNEFKYYYGFKTLGPIGHYPVPYPKDQDLPVKNELTDLSKSSLTSLRSYLDYNRSYPNADGSLLQSKPSFYGPDQCKISLFFTNTYTSHMFKKWESYHTGRPEIKGALNLYIKDPQTDLLIEYPPKKIIEEGEEIMYPKTEDTDDESKFWTGDNDPRLPLGIRILNSFIDDNREICNLNLGDPLKPKSLKYKTTLTNLKPSKLYTVLVNNYFEGAQIGVSSKSTNILVHQFGFQTSRYKDFEEQVQSYFIGEEKTGKALFDVNVNLNQERIDALYYLIAPKAANVTNVLSDSMASKYQHLFDCAFEGILKLSPLDPAQSTEVNKIIDANTGATIALLVRNPEPFNIPKMPLKEIQDSISVLDELGNPTSEYSVLHSKDYSQALIMHRDKTILNVEKLKIKFKYKMWNTEGSGTSLTSTLDTQILPLNNINL</sequence>
<organism evidence="1 2">
    <name type="scientific">Flavobacterium branchiicola</name>
    <dbReference type="NCBI Taxonomy" id="1114875"/>
    <lineage>
        <taxon>Bacteria</taxon>
        <taxon>Pseudomonadati</taxon>
        <taxon>Bacteroidota</taxon>
        <taxon>Flavobacteriia</taxon>
        <taxon>Flavobacteriales</taxon>
        <taxon>Flavobacteriaceae</taxon>
        <taxon>Flavobacterium</taxon>
    </lineage>
</organism>
<protein>
    <submittedName>
        <fullName evidence="1">Uncharacterized protein</fullName>
    </submittedName>
</protein>
<dbReference type="EMBL" id="JBHSGV010000002">
    <property type="protein sequence ID" value="MFC4746731.1"/>
    <property type="molecule type" value="Genomic_DNA"/>
</dbReference>
<gene>
    <name evidence="1" type="ORF">ACFO5S_04715</name>
</gene>
<proteinExistence type="predicted"/>
<evidence type="ECO:0000313" key="2">
    <source>
        <dbReference type="Proteomes" id="UP001595935"/>
    </source>
</evidence>
<keyword evidence="2" id="KW-1185">Reference proteome</keyword>
<dbReference type="Proteomes" id="UP001595935">
    <property type="component" value="Unassembled WGS sequence"/>
</dbReference>
<name>A0ABV9PAX2_9FLAO</name>
<comment type="caution">
    <text evidence="1">The sequence shown here is derived from an EMBL/GenBank/DDBJ whole genome shotgun (WGS) entry which is preliminary data.</text>
</comment>
<dbReference type="RefSeq" id="WP_213256258.1">
    <property type="nucleotide sequence ID" value="NZ_JAGYWA010000002.1"/>
</dbReference>
<evidence type="ECO:0000313" key="1">
    <source>
        <dbReference type="EMBL" id="MFC4746731.1"/>
    </source>
</evidence>
<accession>A0ABV9PAX2</accession>